<dbReference type="Proteomes" id="UP000224871">
    <property type="component" value="Unassembled WGS sequence"/>
</dbReference>
<reference evidence="1 4" key="3">
    <citation type="journal article" date="2017" name="Nat. Microbiol.">
        <title>Natural product diversity associated with the nematode symbionts Photorhabdus and Xenorhabdus.</title>
        <authorList>
            <person name="Tobias N.J."/>
            <person name="Wolff H."/>
            <person name="Djahanschiri B."/>
            <person name="Grundmann F."/>
            <person name="Kronenwerth M."/>
            <person name="Shi Y.M."/>
            <person name="Simonyi S."/>
            <person name="Grun P."/>
            <person name="Shapiro-Ilan D."/>
            <person name="Pidot S.J."/>
            <person name="Stinear T.P."/>
            <person name="Ebersberger I."/>
            <person name="Bode H.B."/>
        </authorList>
    </citation>
    <scope>NUCLEOTIDE SEQUENCE [LARGE SCALE GENOMIC DNA]</scope>
    <source>
        <strain evidence="1 4">DSM 16336</strain>
    </source>
</reference>
<reference evidence="2" key="1">
    <citation type="submission" date="2016-12" db="EMBL/GenBank/DDBJ databases">
        <authorList>
            <person name="Song W.-J."/>
            <person name="Kurnit D.M."/>
        </authorList>
    </citation>
    <scope>NUCLEOTIDE SEQUENCE [LARGE SCALE GENOMIC DNA]</scope>
    <source>
        <strain evidence="2">HGB1681</strain>
    </source>
</reference>
<proteinExistence type="predicted"/>
<sequence length="151" mass="16918">MGIRLVVIVMVVGIVTVIYNNAEAKSSYDGEYLCKINKELNDATIKSGGMYFFPANLDTARVSYKNTSFIIHEIRPEVFVSPKLTPITKFGILNKQELLEIGENTLIYGGDGYGLGYFRPGKNEFFISKINIPNIKGAYILSLEYCVKKTE</sequence>
<dbReference type="Proteomes" id="UP000196435">
    <property type="component" value="Unassembled WGS sequence"/>
</dbReference>
<organism evidence="2 3">
    <name type="scientific">Xenorhabdus innexi</name>
    <dbReference type="NCBI Taxonomy" id="290109"/>
    <lineage>
        <taxon>Bacteria</taxon>
        <taxon>Pseudomonadati</taxon>
        <taxon>Pseudomonadota</taxon>
        <taxon>Gammaproteobacteria</taxon>
        <taxon>Enterobacterales</taxon>
        <taxon>Morganellaceae</taxon>
        <taxon>Xenorhabdus</taxon>
    </lineage>
</organism>
<dbReference type="AlphaFoldDB" id="A0A1N6MWF6"/>
<reference evidence="3" key="2">
    <citation type="submission" date="2016-12" db="EMBL/GenBank/DDBJ databases">
        <authorList>
            <person name="Gaudriault S."/>
        </authorList>
    </citation>
    <scope>NUCLEOTIDE SEQUENCE [LARGE SCALE GENOMIC DNA]</scope>
    <source>
        <strain evidence="3">HGB1681 (deposited as PTA-6826 in the American Type Culture Collection)</strain>
    </source>
</reference>
<evidence type="ECO:0000313" key="4">
    <source>
        <dbReference type="Proteomes" id="UP000224871"/>
    </source>
</evidence>
<dbReference type="EMBL" id="FTLG01000081">
    <property type="protein sequence ID" value="SIP73069.1"/>
    <property type="molecule type" value="Genomic_DNA"/>
</dbReference>
<evidence type="ECO:0000313" key="3">
    <source>
        <dbReference type="Proteomes" id="UP000196435"/>
    </source>
</evidence>
<dbReference type="EMBL" id="NIBU01000079">
    <property type="protein sequence ID" value="PHM29484.1"/>
    <property type="molecule type" value="Genomic_DNA"/>
</dbReference>
<evidence type="ECO:0000313" key="2">
    <source>
        <dbReference type="EMBL" id="SIP73069.1"/>
    </source>
</evidence>
<accession>A0A1N6MWF6</accession>
<name>A0A1N6MWF6_9GAMM</name>
<protein>
    <submittedName>
        <fullName evidence="2">Uncharacterized protein</fullName>
    </submittedName>
</protein>
<keyword evidence="4" id="KW-1185">Reference proteome</keyword>
<evidence type="ECO:0000313" key="1">
    <source>
        <dbReference type="EMBL" id="PHM29484.1"/>
    </source>
</evidence>
<gene>
    <name evidence="1" type="ORF">Xinn_03661</name>
    <name evidence="2" type="ORF">XIS1_1710001</name>
</gene>